<feature type="non-terminal residue" evidence="2">
    <location>
        <position position="239"/>
    </location>
</feature>
<accession>A0A6A6AV78</accession>
<reference evidence="2" key="1">
    <citation type="journal article" date="2020" name="Stud. Mycol.">
        <title>101 Dothideomycetes genomes: a test case for predicting lifestyles and emergence of pathogens.</title>
        <authorList>
            <person name="Haridas S."/>
            <person name="Albert R."/>
            <person name="Binder M."/>
            <person name="Bloem J."/>
            <person name="Labutti K."/>
            <person name="Salamov A."/>
            <person name="Andreopoulos B."/>
            <person name="Baker S."/>
            <person name="Barry K."/>
            <person name="Bills G."/>
            <person name="Bluhm B."/>
            <person name="Cannon C."/>
            <person name="Castanera R."/>
            <person name="Culley D."/>
            <person name="Daum C."/>
            <person name="Ezra D."/>
            <person name="Gonzalez J."/>
            <person name="Henrissat B."/>
            <person name="Kuo A."/>
            <person name="Liang C."/>
            <person name="Lipzen A."/>
            <person name="Lutzoni F."/>
            <person name="Magnuson J."/>
            <person name="Mondo S."/>
            <person name="Nolan M."/>
            <person name="Ohm R."/>
            <person name="Pangilinan J."/>
            <person name="Park H.-J."/>
            <person name="Ramirez L."/>
            <person name="Alfaro M."/>
            <person name="Sun H."/>
            <person name="Tritt A."/>
            <person name="Yoshinaga Y."/>
            <person name="Zwiers L.-H."/>
            <person name="Turgeon B."/>
            <person name="Goodwin S."/>
            <person name="Spatafora J."/>
            <person name="Crous P."/>
            <person name="Grigoriev I."/>
        </authorList>
    </citation>
    <scope>NUCLEOTIDE SEQUENCE</scope>
    <source>
        <strain evidence="2">CBS 121167</strain>
    </source>
</reference>
<organism evidence="2 3">
    <name type="scientific">Aplosporella prunicola CBS 121167</name>
    <dbReference type="NCBI Taxonomy" id="1176127"/>
    <lineage>
        <taxon>Eukaryota</taxon>
        <taxon>Fungi</taxon>
        <taxon>Dikarya</taxon>
        <taxon>Ascomycota</taxon>
        <taxon>Pezizomycotina</taxon>
        <taxon>Dothideomycetes</taxon>
        <taxon>Dothideomycetes incertae sedis</taxon>
        <taxon>Botryosphaeriales</taxon>
        <taxon>Aplosporellaceae</taxon>
        <taxon>Aplosporella</taxon>
    </lineage>
</organism>
<dbReference type="RefSeq" id="XP_033391298.1">
    <property type="nucleotide sequence ID" value="XM_033536244.1"/>
</dbReference>
<feature type="domain" description="Heterokaryon incompatibility" evidence="1">
    <location>
        <begin position="46"/>
        <end position="210"/>
    </location>
</feature>
<evidence type="ECO:0000313" key="3">
    <source>
        <dbReference type="Proteomes" id="UP000799438"/>
    </source>
</evidence>
<sequence>LDTCRKEHCCEQTIGPDWYPTRLLDVADEPIKLVITKDEPEIAGPYATLSHCWGDQEFLVLESNSISGFLAGIPSNKLPRSFRETITTIRALGIRYLWIDSYCILQGSESDKAAHDDWIQEAGRMEEVYSHSCLNIGSAHANNPYNGLFHHRKLYDEETMFLTWQPTKTSPVKRYAMIMDRYELCDSLSRGGSGALSESTLLKRGWVVQEMILSQRMLSFTDRQILWHCGEMAACEDFP</sequence>
<dbReference type="PANTHER" id="PTHR33112">
    <property type="entry name" value="DOMAIN PROTEIN, PUTATIVE-RELATED"/>
    <property type="match status" value="1"/>
</dbReference>
<dbReference type="OrthoDB" id="2958217at2759"/>
<dbReference type="PANTHER" id="PTHR33112:SF10">
    <property type="entry name" value="TOL"/>
    <property type="match status" value="1"/>
</dbReference>
<dbReference type="Pfam" id="PF06985">
    <property type="entry name" value="HET"/>
    <property type="match status" value="1"/>
</dbReference>
<dbReference type="GeneID" id="54293740"/>
<dbReference type="Proteomes" id="UP000799438">
    <property type="component" value="Unassembled WGS sequence"/>
</dbReference>
<dbReference type="EMBL" id="ML995568">
    <property type="protein sequence ID" value="KAF2135580.1"/>
    <property type="molecule type" value="Genomic_DNA"/>
</dbReference>
<evidence type="ECO:0000259" key="1">
    <source>
        <dbReference type="Pfam" id="PF06985"/>
    </source>
</evidence>
<name>A0A6A6AV78_9PEZI</name>
<gene>
    <name evidence="2" type="ORF">K452DRAFT_215677</name>
</gene>
<dbReference type="InterPro" id="IPR010730">
    <property type="entry name" value="HET"/>
</dbReference>
<keyword evidence="3" id="KW-1185">Reference proteome</keyword>
<protein>
    <recommendedName>
        <fullName evidence="1">Heterokaryon incompatibility domain-containing protein</fullName>
    </recommendedName>
</protein>
<proteinExistence type="predicted"/>
<dbReference type="AlphaFoldDB" id="A0A6A6AV78"/>
<evidence type="ECO:0000313" key="2">
    <source>
        <dbReference type="EMBL" id="KAF2135580.1"/>
    </source>
</evidence>
<feature type="non-terminal residue" evidence="2">
    <location>
        <position position="1"/>
    </location>
</feature>